<dbReference type="Proteomes" id="UP000677228">
    <property type="component" value="Unassembled WGS sequence"/>
</dbReference>
<evidence type="ECO:0000313" key="1">
    <source>
        <dbReference type="EMBL" id="CAF1635363.1"/>
    </source>
</evidence>
<dbReference type="AlphaFoldDB" id="A0A8S2WX95"/>
<dbReference type="EMBL" id="CAJNOK010060368">
    <property type="protein sequence ID" value="CAF1635363.1"/>
    <property type="molecule type" value="Genomic_DNA"/>
</dbReference>
<evidence type="ECO:0000313" key="2">
    <source>
        <dbReference type="EMBL" id="CAF4465736.1"/>
    </source>
</evidence>
<evidence type="ECO:0000313" key="3">
    <source>
        <dbReference type="Proteomes" id="UP000682733"/>
    </source>
</evidence>
<dbReference type="EMBL" id="CAJOBA010086487">
    <property type="protein sequence ID" value="CAF4465736.1"/>
    <property type="molecule type" value="Genomic_DNA"/>
</dbReference>
<accession>A0A8S2WX95</accession>
<reference evidence="2" key="1">
    <citation type="submission" date="2021-02" db="EMBL/GenBank/DDBJ databases">
        <authorList>
            <person name="Nowell W R."/>
        </authorList>
    </citation>
    <scope>NUCLEOTIDE SEQUENCE</scope>
</reference>
<dbReference type="Proteomes" id="UP000682733">
    <property type="component" value="Unassembled WGS sequence"/>
</dbReference>
<comment type="caution">
    <text evidence="2">The sequence shown here is derived from an EMBL/GenBank/DDBJ whole genome shotgun (WGS) entry which is preliminary data.</text>
</comment>
<organism evidence="2 3">
    <name type="scientific">Didymodactylos carnosus</name>
    <dbReference type="NCBI Taxonomy" id="1234261"/>
    <lineage>
        <taxon>Eukaryota</taxon>
        <taxon>Metazoa</taxon>
        <taxon>Spiralia</taxon>
        <taxon>Gnathifera</taxon>
        <taxon>Rotifera</taxon>
        <taxon>Eurotatoria</taxon>
        <taxon>Bdelloidea</taxon>
        <taxon>Philodinida</taxon>
        <taxon>Philodinidae</taxon>
        <taxon>Didymodactylos</taxon>
    </lineage>
</organism>
<protein>
    <submittedName>
        <fullName evidence="2">Uncharacterized protein</fullName>
    </submittedName>
</protein>
<name>A0A8S2WX95_9BILA</name>
<gene>
    <name evidence="1" type="ORF">OVA965_LOCUS43966</name>
    <name evidence="2" type="ORF">TMI583_LOCUS46462</name>
</gene>
<sequence>EEDDQQQESDDENEYVVPINFTSKLILSDIADLFTLCSQEGSKKYLSTLLYMVFRHLNMSWRDCKDLLHS</sequence>
<proteinExistence type="predicted"/>
<feature type="non-terminal residue" evidence="2">
    <location>
        <position position="1"/>
    </location>
</feature>